<keyword evidence="3" id="KW-1185">Reference proteome</keyword>
<comment type="caution">
    <text evidence="2">The sequence shown here is derived from an EMBL/GenBank/DDBJ whole genome shotgun (WGS) entry which is preliminary data.</text>
</comment>
<name>A0A6B0S6L7_9CETA</name>
<reference evidence="2" key="1">
    <citation type="submission" date="2019-10" db="EMBL/GenBank/DDBJ databases">
        <title>The sequence and de novo assembly of the wild yak genome.</title>
        <authorList>
            <person name="Liu Y."/>
        </authorList>
    </citation>
    <scope>NUCLEOTIDE SEQUENCE [LARGE SCALE GENOMIC DNA]</scope>
    <source>
        <strain evidence="2">WY2019</strain>
    </source>
</reference>
<dbReference type="AlphaFoldDB" id="A0A6B0S6L7"/>
<evidence type="ECO:0000313" key="3">
    <source>
        <dbReference type="Proteomes" id="UP000322234"/>
    </source>
</evidence>
<gene>
    <name evidence="2" type="ORF">E5288_WYG007419</name>
</gene>
<feature type="region of interest" description="Disordered" evidence="1">
    <location>
        <begin position="1"/>
        <end position="25"/>
    </location>
</feature>
<feature type="region of interest" description="Disordered" evidence="1">
    <location>
        <begin position="46"/>
        <end position="65"/>
    </location>
</feature>
<proteinExistence type="predicted"/>
<dbReference type="Proteomes" id="UP000322234">
    <property type="component" value="Unassembled WGS sequence"/>
</dbReference>
<dbReference type="EMBL" id="VBQZ03000199">
    <property type="protein sequence ID" value="MXQ97712.1"/>
    <property type="molecule type" value="Genomic_DNA"/>
</dbReference>
<evidence type="ECO:0000256" key="1">
    <source>
        <dbReference type="SAM" id="MobiDB-lite"/>
    </source>
</evidence>
<protein>
    <submittedName>
        <fullName evidence="2">Uncharacterized protein</fullName>
    </submittedName>
</protein>
<evidence type="ECO:0000313" key="2">
    <source>
        <dbReference type="EMBL" id="MXQ97712.1"/>
    </source>
</evidence>
<organism evidence="2 3">
    <name type="scientific">Bos mutus</name>
    <name type="common">wild yak</name>
    <dbReference type="NCBI Taxonomy" id="72004"/>
    <lineage>
        <taxon>Eukaryota</taxon>
        <taxon>Metazoa</taxon>
        <taxon>Chordata</taxon>
        <taxon>Craniata</taxon>
        <taxon>Vertebrata</taxon>
        <taxon>Euteleostomi</taxon>
        <taxon>Mammalia</taxon>
        <taxon>Eutheria</taxon>
        <taxon>Laurasiatheria</taxon>
        <taxon>Artiodactyla</taxon>
        <taxon>Ruminantia</taxon>
        <taxon>Pecora</taxon>
        <taxon>Bovidae</taxon>
        <taxon>Bovinae</taxon>
        <taxon>Bos</taxon>
    </lineage>
</organism>
<accession>A0A6B0S6L7</accession>
<sequence length="286" mass="31149">MSDSPGHHSLRVDGTSSHREAGNGAAETWFPVKSIADVGRRHALRLGFSGPQPTPEGLSSPHGGVPQSACIGSTCKDLPWFRPSKRRQHPVQSVTEPWFASDMANETVLVFSPSLLGFKLPPLSENPHCGPVHNRCVVSSKEEVVSLRPRGSGGEFPPIGAKKLVSESSDSLAKNAEPLMFQKIVEGSSQEQQQKDLENGPKRNITASEMAAKELPAADSGMDQEHTYLMICEDESELTSSPHQVSERLSSTRRLKIRTLRDLREPRIRRADVGSVTSPLKSFIGS</sequence>